<gene>
    <name evidence="3" type="ORF">BO99DRAFT_186353</name>
</gene>
<feature type="compositionally biased region" description="Basic residues" evidence="1">
    <location>
        <begin position="27"/>
        <end position="39"/>
    </location>
</feature>
<dbReference type="Proteomes" id="UP000249829">
    <property type="component" value="Unassembled WGS sequence"/>
</dbReference>
<evidence type="ECO:0000313" key="3">
    <source>
        <dbReference type="EMBL" id="PYI17813.1"/>
    </source>
</evidence>
<evidence type="ECO:0000256" key="2">
    <source>
        <dbReference type="SAM" id="Phobius"/>
    </source>
</evidence>
<feature type="compositionally biased region" description="Basic and acidic residues" evidence="1">
    <location>
        <begin position="15"/>
        <end position="26"/>
    </location>
</feature>
<keyword evidence="2" id="KW-0812">Transmembrane</keyword>
<evidence type="ECO:0000313" key="4">
    <source>
        <dbReference type="Proteomes" id="UP000249829"/>
    </source>
</evidence>
<name>A0A2V5H9V3_ASPV1</name>
<keyword evidence="2" id="KW-1133">Transmembrane helix</keyword>
<protein>
    <submittedName>
        <fullName evidence="3">Uncharacterized protein</fullName>
    </submittedName>
</protein>
<keyword evidence="2" id="KW-0472">Membrane</keyword>
<sequence length="113" mass="13299">MPTKAKQGKARERRGKGEEEREDGVGRRRRRRGRRRNPGRRTERVRPGAGLRASRRSVSTLFTDLSLIKSNFIFFLISYVFFFFDKKKFLFSFPQSRTTLDGELKVRKEGNVD</sequence>
<keyword evidence="4" id="KW-1185">Reference proteome</keyword>
<organism evidence="3 4">
    <name type="scientific">Aspergillus violaceofuscus (strain CBS 115571)</name>
    <dbReference type="NCBI Taxonomy" id="1450538"/>
    <lineage>
        <taxon>Eukaryota</taxon>
        <taxon>Fungi</taxon>
        <taxon>Dikarya</taxon>
        <taxon>Ascomycota</taxon>
        <taxon>Pezizomycotina</taxon>
        <taxon>Eurotiomycetes</taxon>
        <taxon>Eurotiomycetidae</taxon>
        <taxon>Eurotiales</taxon>
        <taxon>Aspergillaceae</taxon>
        <taxon>Aspergillus</taxon>
    </lineage>
</organism>
<proteinExistence type="predicted"/>
<dbReference type="EMBL" id="KZ825151">
    <property type="protein sequence ID" value="PYI17813.1"/>
    <property type="molecule type" value="Genomic_DNA"/>
</dbReference>
<feature type="transmembrane region" description="Helical" evidence="2">
    <location>
        <begin position="61"/>
        <end position="84"/>
    </location>
</feature>
<feature type="region of interest" description="Disordered" evidence="1">
    <location>
        <begin position="1"/>
        <end position="51"/>
    </location>
</feature>
<accession>A0A2V5H9V3</accession>
<evidence type="ECO:0000256" key="1">
    <source>
        <dbReference type="SAM" id="MobiDB-lite"/>
    </source>
</evidence>
<dbReference type="AlphaFoldDB" id="A0A2V5H9V3"/>
<feature type="compositionally biased region" description="Basic residues" evidence="1">
    <location>
        <begin position="1"/>
        <end position="14"/>
    </location>
</feature>
<reference evidence="3 4" key="1">
    <citation type="submission" date="2018-02" db="EMBL/GenBank/DDBJ databases">
        <title>The genomes of Aspergillus section Nigri reveals drivers in fungal speciation.</title>
        <authorList>
            <consortium name="DOE Joint Genome Institute"/>
            <person name="Vesth T.C."/>
            <person name="Nybo J."/>
            <person name="Theobald S."/>
            <person name="Brandl J."/>
            <person name="Frisvad J.C."/>
            <person name="Nielsen K.F."/>
            <person name="Lyhne E.K."/>
            <person name="Kogle M.E."/>
            <person name="Kuo A."/>
            <person name="Riley R."/>
            <person name="Clum A."/>
            <person name="Nolan M."/>
            <person name="Lipzen A."/>
            <person name="Salamov A."/>
            <person name="Henrissat B."/>
            <person name="Wiebenga A."/>
            <person name="De vries R.P."/>
            <person name="Grigoriev I.V."/>
            <person name="Mortensen U.H."/>
            <person name="Andersen M.R."/>
            <person name="Baker S.E."/>
        </authorList>
    </citation>
    <scope>NUCLEOTIDE SEQUENCE [LARGE SCALE GENOMIC DNA]</scope>
    <source>
        <strain evidence="3 4">CBS 115571</strain>
    </source>
</reference>